<accession>A0ABV9P236</accession>
<protein>
    <submittedName>
        <fullName evidence="2">DUF4249 domain-containing protein</fullName>
    </submittedName>
</protein>
<gene>
    <name evidence="2" type="ORF">ACFO3U_03320</name>
</gene>
<sequence>MKKILLLLVLICITTISCTDPYALQTNTYEDVIVIEATITNELKKQEIKISRTFQLEETEPRIETNATVYIKDDLGNQFNFIEMDNKYISEFEFQAFPEREYQLFINTSNGRQYTSTREKLTTINNLSSVEASVKNKFGVNGVDITANSYDPSNTSKYYRYEYAETYKVIVPYWAPDSLQIFGNAEYWDLNGHIEYAFTQHQRSGESKTCYKTEISKEIILVNTTSSNEDRIKDYSIRFIGQDNYSIANRYSINVRQYIQNLSSYTFYKTLKDLSASGNVLTPSQPGFINGNISAIENKNEKVIGFFDVSSVSEKRIFFNYSDLFPGEPEPPYFYDCEISIYDRTKLKTLSETPFDGLTYLVLNTRQGKIILYQREDPIFKMVPPECGDCRTIGSNVVPDFWQ</sequence>
<evidence type="ECO:0000313" key="3">
    <source>
        <dbReference type="Proteomes" id="UP001595885"/>
    </source>
</evidence>
<evidence type="ECO:0000313" key="2">
    <source>
        <dbReference type="EMBL" id="MFC4739015.1"/>
    </source>
</evidence>
<proteinExistence type="predicted"/>
<dbReference type="Pfam" id="PF14054">
    <property type="entry name" value="DUF4249"/>
    <property type="match status" value="1"/>
</dbReference>
<keyword evidence="3" id="KW-1185">Reference proteome</keyword>
<dbReference type="EMBL" id="JBHSGW010000002">
    <property type="protein sequence ID" value="MFC4739015.1"/>
    <property type="molecule type" value="Genomic_DNA"/>
</dbReference>
<name>A0ABV9P236_9FLAO</name>
<dbReference type="RefSeq" id="WP_379738313.1">
    <property type="nucleotide sequence ID" value="NZ_JBHSGW010000002.1"/>
</dbReference>
<dbReference type="Proteomes" id="UP001595885">
    <property type="component" value="Unassembled WGS sequence"/>
</dbReference>
<feature type="signal peptide" evidence="1">
    <location>
        <begin position="1"/>
        <end position="19"/>
    </location>
</feature>
<feature type="chain" id="PRO_5047539731" evidence="1">
    <location>
        <begin position="20"/>
        <end position="403"/>
    </location>
</feature>
<reference evidence="3" key="1">
    <citation type="journal article" date="2019" name="Int. J. Syst. Evol. Microbiol.">
        <title>The Global Catalogue of Microorganisms (GCM) 10K type strain sequencing project: providing services to taxonomists for standard genome sequencing and annotation.</title>
        <authorList>
            <consortium name="The Broad Institute Genomics Platform"/>
            <consortium name="The Broad Institute Genome Sequencing Center for Infectious Disease"/>
            <person name="Wu L."/>
            <person name="Ma J."/>
        </authorList>
    </citation>
    <scope>NUCLEOTIDE SEQUENCE [LARGE SCALE GENOMIC DNA]</scope>
    <source>
        <strain evidence="3">CCUG 50349</strain>
    </source>
</reference>
<evidence type="ECO:0000256" key="1">
    <source>
        <dbReference type="SAM" id="SignalP"/>
    </source>
</evidence>
<dbReference type="InterPro" id="IPR025345">
    <property type="entry name" value="DUF4249"/>
</dbReference>
<keyword evidence="1" id="KW-0732">Signal</keyword>
<dbReference type="PROSITE" id="PS51257">
    <property type="entry name" value="PROKAR_LIPOPROTEIN"/>
    <property type="match status" value="1"/>
</dbReference>
<comment type="caution">
    <text evidence="2">The sequence shown here is derived from an EMBL/GenBank/DDBJ whole genome shotgun (WGS) entry which is preliminary data.</text>
</comment>
<organism evidence="2 3">
    <name type="scientific">Flavobacterium ponti</name>
    <dbReference type="NCBI Taxonomy" id="665133"/>
    <lineage>
        <taxon>Bacteria</taxon>
        <taxon>Pseudomonadati</taxon>
        <taxon>Bacteroidota</taxon>
        <taxon>Flavobacteriia</taxon>
        <taxon>Flavobacteriales</taxon>
        <taxon>Flavobacteriaceae</taxon>
        <taxon>Flavobacterium</taxon>
    </lineage>
</organism>